<keyword evidence="4" id="KW-0808">Transferase</keyword>
<sequence length="290" mass="34495">MQLLLFILVYPLILFISILPFRLLYILSDTIFFLVYYIIRYRRKVVRDNIALALPHLSAEERSIVEKKAYKHMCDMFLEMMKTMSISKHEIEKRFVFKNLETYLDFEKKGKSVIMMLAHYASYEWAIIMNTKITYEGYGIYKKINNKYFDRLVIKIRSKFNTRLIHTNDSSSVIAENVKLGKKVIYGFVSDQSPQSKPKTHWAPFMNIGVPVYTGAEFLSKKYDMSVVYLKVTKVKRGFYEAEFEILAENTEGIPNYEITDLFLRKVEAQIVAAPEFYLWTHRRWKHRKF</sequence>
<accession>A0ABR7J9Q6</accession>
<dbReference type="PANTHER" id="PTHR30606:SF10">
    <property type="entry name" value="PHOSPHATIDYLINOSITOL MANNOSIDE ACYLTRANSFERASE"/>
    <property type="match status" value="1"/>
</dbReference>
<dbReference type="RefSeq" id="WP_187010751.1">
    <property type="nucleotide sequence ID" value="NZ_JACRUI010000004.1"/>
</dbReference>
<dbReference type="Proteomes" id="UP000629963">
    <property type="component" value="Unassembled WGS sequence"/>
</dbReference>
<evidence type="ECO:0000256" key="6">
    <source>
        <dbReference type="ARBA" id="ARBA00023315"/>
    </source>
</evidence>
<evidence type="ECO:0000256" key="5">
    <source>
        <dbReference type="ARBA" id="ARBA00023136"/>
    </source>
</evidence>
<comment type="subcellular location">
    <subcellularLocation>
        <location evidence="1">Cell inner membrane</location>
    </subcellularLocation>
</comment>
<evidence type="ECO:0000256" key="7">
    <source>
        <dbReference type="SAM" id="Phobius"/>
    </source>
</evidence>
<protein>
    <submittedName>
        <fullName evidence="8">Lysophospholipid acyltransferase family protein</fullName>
    </submittedName>
</protein>
<evidence type="ECO:0000256" key="1">
    <source>
        <dbReference type="ARBA" id="ARBA00004533"/>
    </source>
</evidence>
<dbReference type="PANTHER" id="PTHR30606">
    <property type="entry name" value="LIPID A BIOSYNTHESIS LAUROYL ACYLTRANSFERASE"/>
    <property type="match status" value="1"/>
</dbReference>
<keyword evidence="9" id="KW-1185">Reference proteome</keyword>
<organism evidence="8 9">
    <name type="scientific">Flavobacterium kayseriense</name>
    <dbReference type="NCBI Taxonomy" id="2764714"/>
    <lineage>
        <taxon>Bacteria</taxon>
        <taxon>Pseudomonadati</taxon>
        <taxon>Bacteroidota</taxon>
        <taxon>Flavobacteriia</taxon>
        <taxon>Flavobacteriales</taxon>
        <taxon>Flavobacteriaceae</taxon>
        <taxon>Flavobacterium</taxon>
    </lineage>
</organism>
<dbReference type="EMBL" id="JACRUJ010000004">
    <property type="protein sequence ID" value="MBC5842254.1"/>
    <property type="molecule type" value="Genomic_DNA"/>
</dbReference>
<dbReference type="Pfam" id="PF03279">
    <property type="entry name" value="Lip_A_acyltrans"/>
    <property type="match status" value="1"/>
</dbReference>
<dbReference type="PIRSF" id="PIRSF026649">
    <property type="entry name" value="MsbB"/>
    <property type="match status" value="1"/>
</dbReference>
<dbReference type="InterPro" id="IPR004960">
    <property type="entry name" value="LipA_acyltrans"/>
</dbReference>
<keyword evidence="5 7" id="KW-0472">Membrane</keyword>
<keyword evidence="6 8" id="KW-0012">Acyltransferase</keyword>
<dbReference type="CDD" id="cd07984">
    <property type="entry name" value="LPLAT_LABLAT-like"/>
    <property type="match status" value="1"/>
</dbReference>
<dbReference type="GO" id="GO:0016746">
    <property type="term" value="F:acyltransferase activity"/>
    <property type="evidence" value="ECO:0007669"/>
    <property type="project" value="UniProtKB-KW"/>
</dbReference>
<evidence type="ECO:0000313" key="9">
    <source>
        <dbReference type="Proteomes" id="UP000629963"/>
    </source>
</evidence>
<feature type="transmembrane region" description="Helical" evidence="7">
    <location>
        <begin position="12"/>
        <end position="39"/>
    </location>
</feature>
<evidence type="ECO:0000256" key="2">
    <source>
        <dbReference type="ARBA" id="ARBA00022475"/>
    </source>
</evidence>
<proteinExistence type="predicted"/>
<evidence type="ECO:0000313" key="8">
    <source>
        <dbReference type="EMBL" id="MBC5842254.1"/>
    </source>
</evidence>
<evidence type="ECO:0000256" key="4">
    <source>
        <dbReference type="ARBA" id="ARBA00022679"/>
    </source>
</evidence>
<comment type="caution">
    <text evidence="8">The sequence shown here is derived from an EMBL/GenBank/DDBJ whole genome shotgun (WGS) entry which is preliminary data.</text>
</comment>
<name>A0ABR7J9Q6_9FLAO</name>
<gene>
    <name evidence="8" type="ORF">H8R23_12620</name>
</gene>
<keyword evidence="7" id="KW-1133">Transmembrane helix</keyword>
<keyword evidence="3" id="KW-0997">Cell inner membrane</keyword>
<keyword evidence="7" id="KW-0812">Transmembrane</keyword>
<keyword evidence="2" id="KW-1003">Cell membrane</keyword>
<reference evidence="8 9" key="1">
    <citation type="submission" date="2020-08" db="EMBL/GenBank/DDBJ databases">
        <title>Description of novel Flavobacterium F-380 isolate.</title>
        <authorList>
            <person name="Saticioglu I.B."/>
            <person name="Duman M."/>
            <person name="Altun S."/>
        </authorList>
    </citation>
    <scope>NUCLEOTIDE SEQUENCE [LARGE SCALE GENOMIC DNA]</scope>
    <source>
        <strain evidence="8 9">F-380</strain>
    </source>
</reference>
<evidence type="ECO:0000256" key="3">
    <source>
        <dbReference type="ARBA" id="ARBA00022519"/>
    </source>
</evidence>